<dbReference type="EMBL" id="MLJW01001021">
    <property type="protein sequence ID" value="OIQ80719.1"/>
    <property type="molecule type" value="Genomic_DNA"/>
</dbReference>
<dbReference type="PANTHER" id="PTHR43335">
    <property type="entry name" value="ABC TRANSPORTER, ATP-BINDING PROTEIN"/>
    <property type="match status" value="1"/>
</dbReference>
<organism evidence="9">
    <name type="scientific">mine drainage metagenome</name>
    <dbReference type="NCBI Taxonomy" id="410659"/>
    <lineage>
        <taxon>unclassified sequences</taxon>
        <taxon>metagenomes</taxon>
        <taxon>ecological metagenomes</taxon>
    </lineage>
</organism>
<reference evidence="9" key="1">
    <citation type="submission" date="2016-10" db="EMBL/GenBank/DDBJ databases">
        <title>Sequence of Gallionella enrichment culture.</title>
        <authorList>
            <person name="Poehlein A."/>
            <person name="Muehling M."/>
            <person name="Daniel R."/>
        </authorList>
    </citation>
    <scope>NUCLEOTIDE SEQUENCE</scope>
</reference>
<keyword evidence="4 6" id="KW-1133">Transmembrane helix</keyword>
<evidence type="ECO:0000259" key="8">
    <source>
        <dbReference type="PROSITE" id="PS50929"/>
    </source>
</evidence>
<evidence type="ECO:0000313" key="9">
    <source>
        <dbReference type="EMBL" id="OIQ80719.1"/>
    </source>
</evidence>
<dbReference type="GO" id="GO:0016020">
    <property type="term" value="C:membrane"/>
    <property type="evidence" value="ECO:0007669"/>
    <property type="project" value="InterPro"/>
</dbReference>
<keyword evidence="5 6" id="KW-0472">Membrane</keyword>
<evidence type="ECO:0000259" key="7">
    <source>
        <dbReference type="PROSITE" id="PS50893"/>
    </source>
</evidence>
<dbReference type="EC" id="3.6.3.-" evidence="9"/>
<keyword evidence="2" id="KW-0813">Transport</keyword>
<name>A0A1J5QLB1_9ZZZZ</name>
<dbReference type="InterPro" id="IPR011527">
    <property type="entry name" value="ABC1_TM_dom"/>
</dbReference>
<sequence length="369" mass="40662">MKLFARAADEDQFVRDAIDDHTAAFRDQTRMTTAYTSTLVLMNATLIVSMAAVALWQWSVGQIAIGAVATAIPLAWQLNNIAGWVARSVTSIFENIGTVQDGMRSIDVPRQMPDPPNAAELVVTGGEIRIDGESVGGRNFRKVRRNIGYLPENLALYDNLTGLETLHFFARLKGAAVGQCAAKLELVGLRHAATRRVREYSKGMRQRLGFAQALLGEPRLLFLDEPTNGLDPEAIREFFAILRGLQNDGVTMILTSHILADIQERVDRLAIMKSGKIQSCGSVQALRETVRLPLLLEIGGTLSTEQVAMALHGLPVISIEARQERLWVRLPREAKMQALARLVALGDGMQDLHVREPSLEDVFFGLAEE</sequence>
<evidence type="ECO:0000256" key="4">
    <source>
        <dbReference type="ARBA" id="ARBA00022989"/>
    </source>
</evidence>
<dbReference type="GO" id="GO:0140359">
    <property type="term" value="F:ABC-type transporter activity"/>
    <property type="evidence" value="ECO:0007669"/>
    <property type="project" value="InterPro"/>
</dbReference>
<dbReference type="AlphaFoldDB" id="A0A1J5QLB1"/>
<feature type="domain" description="ABC transmembrane type-1" evidence="8">
    <location>
        <begin position="1"/>
        <end position="94"/>
    </location>
</feature>
<comment type="caution">
    <text evidence="9">The sequence shown here is derived from an EMBL/GenBank/DDBJ whole genome shotgun (WGS) entry which is preliminary data.</text>
</comment>
<feature type="transmembrane region" description="Helical" evidence="6">
    <location>
        <begin position="34"/>
        <end position="58"/>
    </location>
</feature>
<keyword evidence="3 6" id="KW-0812">Transmembrane</keyword>
<dbReference type="SUPFAM" id="SSF90123">
    <property type="entry name" value="ABC transporter transmembrane region"/>
    <property type="match status" value="1"/>
</dbReference>
<protein>
    <submittedName>
        <fullName evidence="9">Putative ABC transporter ATP-binding protein YxlF</fullName>
        <ecNumber evidence="9">3.6.3.-</ecNumber>
    </submittedName>
</protein>
<evidence type="ECO:0000256" key="3">
    <source>
        <dbReference type="ARBA" id="ARBA00022692"/>
    </source>
</evidence>
<feature type="domain" description="ABC transporter" evidence="7">
    <location>
        <begin position="63"/>
        <end position="299"/>
    </location>
</feature>
<dbReference type="CDD" id="cd03230">
    <property type="entry name" value="ABC_DR_subfamily_A"/>
    <property type="match status" value="1"/>
</dbReference>
<dbReference type="PROSITE" id="PS50893">
    <property type="entry name" value="ABC_TRANSPORTER_2"/>
    <property type="match status" value="1"/>
</dbReference>
<evidence type="ECO:0000256" key="1">
    <source>
        <dbReference type="ARBA" id="ARBA00005417"/>
    </source>
</evidence>
<dbReference type="GO" id="GO:0016887">
    <property type="term" value="F:ATP hydrolysis activity"/>
    <property type="evidence" value="ECO:0007669"/>
    <property type="project" value="InterPro"/>
</dbReference>
<evidence type="ECO:0000256" key="6">
    <source>
        <dbReference type="SAM" id="Phobius"/>
    </source>
</evidence>
<dbReference type="InterPro" id="IPR003439">
    <property type="entry name" value="ABC_transporter-like_ATP-bd"/>
</dbReference>
<keyword evidence="9" id="KW-0378">Hydrolase</keyword>
<keyword evidence="9" id="KW-0547">Nucleotide-binding</keyword>
<dbReference type="SUPFAM" id="SSF52540">
    <property type="entry name" value="P-loop containing nucleoside triphosphate hydrolases"/>
    <property type="match status" value="1"/>
</dbReference>
<gene>
    <name evidence="9" type="primary">yxlF_26</name>
    <name evidence="9" type="ORF">GALL_375160</name>
</gene>
<dbReference type="InterPro" id="IPR027417">
    <property type="entry name" value="P-loop_NTPase"/>
</dbReference>
<dbReference type="PROSITE" id="PS50929">
    <property type="entry name" value="ABC_TM1F"/>
    <property type="match status" value="1"/>
</dbReference>
<dbReference type="Pfam" id="PF00005">
    <property type="entry name" value="ABC_tran"/>
    <property type="match status" value="1"/>
</dbReference>
<evidence type="ECO:0000256" key="5">
    <source>
        <dbReference type="ARBA" id="ARBA00023136"/>
    </source>
</evidence>
<dbReference type="InterPro" id="IPR036640">
    <property type="entry name" value="ABC1_TM_sf"/>
</dbReference>
<keyword evidence="9" id="KW-0067">ATP-binding</keyword>
<dbReference type="GO" id="GO:0005524">
    <property type="term" value="F:ATP binding"/>
    <property type="evidence" value="ECO:0007669"/>
    <property type="project" value="UniProtKB-KW"/>
</dbReference>
<proteinExistence type="inferred from homology"/>
<dbReference type="PROSITE" id="PS00211">
    <property type="entry name" value="ABC_TRANSPORTER_1"/>
    <property type="match status" value="1"/>
</dbReference>
<dbReference type="InterPro" id="IPR017871">
    <property type="entry name" value="ABC_transporter-like_CS"/>
</dbReference>
<accession>A0A1J5QLB1</accession>
<comment type="similarity">
    <text evidence="1">Belongs to the ABC transporter superfamily.</text>
</comment>
<dbReference type="Gene3D" id="3.40.50.300">
    <property type="entry name" value="P-loop containing nucleotide triphosphate hydrolases"/>
    <property type="match status" value="1"/>
</dbReference>
<evidence type="ECO:0000256" key="2">
    <source>
        <dbReference type="ARBA" id="ARBA00022448"/>
    </source>
</evidence>
<dbReference type="Gene3D" id="1.20.1560.10">
    <property type="entry name" value="ABC transporter type 1, transmembrane domain"/>
    <property type="match status" value="1"/>
</dbReference>